<dbReference type="EMBL" id="JAJHUN010000009">
    <property type="protein sequence ID" value="KAJ4150557.1"/>
    <property type="molecule type" value="Genomic_DNA"/>
</dbReference>
<name>A0A9W8QB15_AKAMU</name>
<proteinExistence type="predicted"/>
<accession>A0A9W8QB15</accession>
<organism evidence="1 2">
    <name type="scientific">Akanthomyces muscarius</name>
    <name type="common">Entomopathogenic fungus</name>
    <name type="synonym">Lecanicillium muscarium</name>
    <dbReference type="NCBI Taxonomy" id="2231603"/>
    <lineage>
        <taxon>Eukaryota</taxon>
        <taxon>Fungi</taxon>
        <taxon>Dikarya</taxon>
        <taxon>Ascomycota</taxon>
        <taxon>Pezizomycotina</taxon>
        <taxon>Sordariomycetes</taxon>
        <taxon>Hypocreomycetidae</taxon>
        <taxon>Hypocreales</taxon>
        <taxon>Cordycipitaceae</taxon>
        <taxon>Akanthomyces</taxon>
    </lineage>
</organism>
<sequence>MTPVVPTPAKQSVAYPVSGGGCCLRRALVGWLVRSQWAKDANLELAATNPELAGLAQQKRTNPPTRLAKLARLAWPAFAKAKPQMGRATNPGAS</sequence>
<evidence type="ECO:0000313" key="2">
    <source>
        <dbReference type="Proteomes" id="UP001144673"/>
    </source>
</evidence>
<reference evidence="1" key="1">
    <citation type="journal article" date="2023" name="Access Microbiol">
        <title>De-novo genome assembly for Akanthomyces muscarius, a biocontrol agent of insect agricultural pests.</title>
        <authorList>
            <person name="Erdos Z."/>
            <person name="Studholme D.J."/>
            <person name="Raymond B."/>
            <person name="Sharma M."/>
        </authorList>
    </citation>
    <scope>NUCLEOTIDE SEQUENCE</scope>
    <source>
        <strain evidence="1">Ve6</strain>
    </source>
</reference>
<dbReference type="KEGG" id="amus:LMH87_011302"/>
<gene>
    <name evidence="1" type="ORF">LMH87_011302</name>
</gene>
<keyword evidence="2" id="KW-1185">Reference proteome</keyword>
<dbReference type="AlphaFoldDB" id="A0A9W8QB15"/>
<dbReference type="Proteomes" id="UP001144673">
    <property type="component" value="Chromosome 4"/>
</dbReference>
<evidence type="ECO:0000313" key="1">
    <source>
        <dbReference type="EMBL" id="KAJ4150557.1"/>
    </source>
</evidence>
<dbReference type="RefSeq" id="XP_056052271.1">
    <property type="nucleotide sequence ID" value="XM_056200421.1"/>
</dbReference>
<dbReference type="GeneID" id="80898461"/>
<comment type="caution">
    <text evidence="1">The sequence shown here is derived from an EMBL/GenBank/DDBJ whole genome shotgun (WGS) entry which is preliminary data.</text>
</comment>
<protein>
    <submittedName>
        <fullName evidence="1">Uncharacterized protein</fullName>
    </submittedName>
</protein>